<evidence type="ECO:0000256" key="1">
    <source>
        <dbReference type="SAM" id="MobiDB-lite"/>
    </source>
</evidence>
<feature type="transmembrane region" description="Helical" evidence="2">
    <location>
        <begin position="124"/>
        <end position="144"/>
    </location>
</feature>
<dbReference type="AlphaFoldDB" id="R7WL06"/>
<feature type="region of interest" description="Disordered" evidence="1">
    <location>
        <begin position="267"/>
        <end position="338"/>
    </location>
</feature>
<proteinExistence type="predicted"/>
<keyword evidence="2" id="KW-0472">Membrane</keyword>
<dbReference type="eggNOG" id="COG4325">
    <property type="taxonomic scope" value="Bacteria"/>
</dbReference>
<feature type="transmembrane region" description="Helical" evidence="2">
    <location>
        <begin position="87"/>
        <end position="109"/>
    </location>
</feature>
<evidence type="ECO:0000313" key="3">
    <source>
        <dbReference type="EMBL" id="EOM75982.1"/>
    </source>
</evidence>
<accession>R7WL06</accession>
<dbReference type="EMBL" id="APMY01000077">
    <property type="protein sequence ID" value="EOM75982.1"/>
    <property type="molecule type" value="Genomic_DNA"/>
</dbReference>
<protein>
    <recommendedName>
        <fullName evidence="5">Integral membrane protein</fullName>
    </recommendedName>
</protein>
<feature type="transmembrane region" description="Helical" evidence="2">
    <location>
        <begin position="182"/>
        <end position="202"/>
    </location>
</feature>
<evidence type="ECO:0000256" key="2">
    <source>
        <dbReference type="SAM" id="Phobius"/>
    </source>
</evidence>
<evidence type="ECO:0008006" key="5">
    <source>
        <dbReference type="Google" id="ProtNLM"/>
    </source>
</evidence>
<feature type="transmembrane region" description="Helical" evidence="2">
    <location>
        <begin position="15"/>
        <end position="35"/>
    </location>
</feature>
<feature type="transmembrane region" description="Helical" evidence="2">
    <location>
        <begin position="156"/>
        <end position="176"/>
    </location>
</feature>
<keyword evidence="2" id="KW-1133">Transmembrane helix</keyword>
<dbReference type="PATRIC" id="fig|1273125.3.peg.2511"/>
<comment type="caution">
    <text evidence="3">The sequence shown here is derived from an EMBL/GenBank/DDBJ whole genome shotgun (WGS) entry which is preliminary data.</text>
</comment>
<keyword evidence="4" id="KW-1185">Reference proteome</keyword>
<sequence>MAAWFQREIVDHGHVQLFGFFVGFVLTFLFIRLSTRMIRANVRWWPGNITPGGQHIHHAVFGVVIVFAAVVPLLATIESANRVASTALASAIGIGAALILDEFALIFYLRDVYWSEQGRVSVDAVFTAIGITALFLIGVHPLAAIRSAEMAEASGVGLRVGVGVATVVNLALAVIVLLKGKIWTGLVGLFVPPLLVVGAIRVGRPAAPWARWFYRAGDARAARAIEHEKRWRVPVEEARIYLQDLVAGRPDQDRARVEARRRIDRAVTVAPPPISPATGESGTMGRLPGQVRSPHASRAADTSAAASHDLGTNQSSSDDTVGSPLGSSARCEERKDGK</sequence>
<name>R7WL06_9NOCA</name>
<organism evidence="3 4">
    <name type="scientific">Rhodococcus rhodnii LMG 5362</name>
    <dbReference type="NCBI Taxonomy" id="1273125"/>
    <lineage>
        <taxon>Bacteria</taxon>
        <taxon>Bacillati</taxon>
        <taxon>Actinomycetota</taxon>
        <taxon>Actinomycetes</taxon>
        <taxon>Mycobacteriales</taxon>
        <taxon>Nocardiaceae</taxon>
        <taxon>Rhodococcus</taxon>
    </lineage>
</organism>
<dbReference type="RefSeq" id="WP_010838680.1">
    <property type="nucleotide sequence ID" value="NZ_APMY01000077.1"/>
</dbReference>
<gene>
    <name evidence="3" type="ORF">Rrhod_2630</name>
</gene>
<keyword evidence="2" id="KW-0812">Transmembrane</keyword>
<feature type="compositionally biased region" description="Polar residues" evidence="1">
    <location>
        <begin position="310"/>
        <end position="320"/>
    </location>
</feature>
<reference evidence="3 4" key="1">
    <citation type="journal article" date="2013" name="Genome Announc.">
        <title>Draft Genome Sequence of Rhodococcus rhodnii Strain LMG5362, a Symbiont of Rhodnius prolixus (Hemiptera, Reduviidae, Triatominae), the Principle Vector of Trypanosoma cruzi.</title>
        <authorList>
            <person name="Pachebat J.A."/>
            <person name="van Keulen G."/>
            <person name="Whitten M.M."/>
            <person name="Girdwood S."/>
            <person name="Del Sol R."/>
            <person name="Dyson P.J."/>
            <person name="Facey P.D."/>
        </authorList>
    </citation>
    <scope>NUCLEOTIDE SEQUENCE [LARGE SCALE GENOMIC DNA]</scope>
    <source>
        <strain evidence="3 4">LMG 5362</strain>
    </source>
</reference>
<feature type="transmembrane region" description="Helical" evidence="2">
    <location>
        <begin position="55"/>
        <end position="75"/>
    </location>
</feature>
<dbReference type="Proteomes" id="UP000013525">
    <property type="component" value="Unassembled WGS sequence"/>
</dbReference>
<evidence type="ECO:0000313" key="4">
    <source>
        <dbReference type="Proteomes" id="UP000013525"/>
    </source>
</evidence>
<feature type="compositionally biased region" description="Low complexity" evidence="1">
    <location>
        <begin position="296"/>
        <end position="307"/>
    </location>
</feature>